<evidence type="ECO:0000256" key="12">
    <source>
        <dbReference type="ARBA" id="ARBA00022989"/>
    </source>
</evidence>
<keyword evidence="15" id="KW-0594">Phospholipid biosynthesis</keyword>
<dbReference type="SUPFAM" id="SSF54197">
    <property type="entry name" value="HIT-like"/>
    <property type="match status" value="1"/>
</dbReference>
<keyword evidence="12" id="KW-1133">Transmembrane helix</keyword>
<comment type="caution">
    <text evidence="20">The sequence shown here is derived from an EMBL/GenBank/DDBJ whole genome shotgun (WGS) entry which is preliminary data.</text>
</comment>
<evidence type="ECO:0000256" key="11">
    <source>
        <dbReference type="ARBA" id="ARBA00022801"/>
    </source>
</evidence>
<evidence type="ECO:0000256" key="8">
    <source>
        <dbReference type="ARBA" id="ARBA00022475"/>
    </source>
</evidence>
<keyword evidence="19" id="KW-0732">Signal</keyword>
<comment type="catalytic activity">
    <reaction evidence="1">
        <text>a CDP-1,2-diacyl-sn-glycerol + H2O = a 1,2-diacyl-sn-glycero-3-phosphate + CMP + 2 H(+)</text>
        <dbReference type="Rhea" id="RHEA:15221"/>
        <dbReference type="ChEBI" id="CHEBI:15377"/>
        <dbReference type="ChEBI" id="CHEBI:15378"/>
        <dbReference type="ChEBI" id="CHEBI:58332"/>
        <dbReference type="ChEBI" id="CHEBI:58608"/>
        <dbReference type="ChEBI" id="CHEBI:60377"/>
        <dbReference type="EC" id="3.6.1.26"/>
    </reaction>
</comment>
<evidence type="ECO:0000256" key="5">
    <source>
        <dbReference type="ARBA" id="ARBA00006435"/>
    </source>
</evidence>
<dbReference type="Pfam" id="PF02611">
    <property type="entry name" value="CDH"/>
    <property type="match status" value="1"/>
</dbReference>
<keyword evidence="13" id="KW-0443">Lipid metabolism</keyword>
<evidence type="ECO:0000313" key="21">
    <source>
        <dbReference type="Proteomes" id="UP000441523"/>
    </source>
</evidence>
<evidence type="ECO:0000256" key="3">
    <source>
        <dbReference type="ARBA" id="ARBA00004927"/>
    </source>
</evidence>
<evidence type="ECO:0000256" key="18">
    <source>
        <dbReference type="ARBA" id="ARBA00032892"/>
    </source>
</evidence>
<gene>
    <name evidence="20" type="ORF">F6X51_18220</name>
</gene>
<evidence type="ECO:0000256" key="7">
    <source>
        <dbReference type="ARBA" id="ARBA00019608"/>
    </source>
</evidence>
<dbReference type="GO" id="GO:0008715">
    <property type="term" value="F:CDP-diacylglycerol diphosphatase activity"/>
    <property type="evidence" value="ECO:0007669"/>
    <property type="project" value="UniProtKB-EC"/>
</dbReference>
<evidence type="ECO:0000256" key="4">
    <source>
        <dbReference type="ARBA" id="ARBA00005189"/>
    </source>
</evidence>
<dbReference type="Gene3D" id="3.30.428.30">
    <property type="entry name" value="HIT family - CDH-like"/>
    <property type="match status" value="1"/>
</dbReference>
<keyword evidence="11" id="KW-0378">Hydrolase</keyword>
<dbReference type="GO" id="GO:0046342">
    <property type="term" value="P:CDP-diacylglycerol catabolic process"/>
    <property type="evidence" value="ECO:0007669"/>
    <property type="project" value="UniProtKB-UniPathway"/>
</dbReference>
<feature type="chain" id="PRO_5027081588" description="CDP-diacylglycerol pyrophosphatase" evidence="19">
    <location>
        <begin position="24"/>
        <end position="256"/>
    </location>
</feature>
<evidence type="ECO:0000256" key="1">
    <source>
        <dbReference type="ARBA" id="ARBA00001007"/>
    </source>
</evidence>
<dbReference type="EMBL" id="VZZJ01000017">
    <property type="protein sequence ID" value="KAB1071748.1"/>
    <property type="molecule type" value="Genomic_DNA"/>
</dbReference>
<organism evidence="20 21">
    <name type="scientific">Methylobacterium planeticum</name>
    <dbReference type="NCBI Taxonomy" id="2615211"/>
    <lineage>
        <taxon>Bacteria</taxon>
        <taxon>Pseudomonadati</taxon>
        <taxon>Pseudomonadota</taxon>
        <taxon>Alphaproteobacteria</taxon>
        <taxon>Hyphomicrobiales</taxon>
        <taxon>Methylobacteriaceae</taxon>
        <taxon>Methylobacterium</taxon>
    </lineage>
</organism>
<comment type="pathway">
    <text evidence="3">Phospholipid metabolism; CDP-diacylglycerol degradation; phosphatidate from CDP-diacylglycerol: step 1/1.</text>
</comment>
<dbReference type="Proteomes" id="UP000441523">
    <property type="component" value="Unassembled WGS sequence"/>
</dbReference>
<dbReference type="AlphaFoldDB" id="A0A6N6MR20"/>
<keyword evidence="10" id="KW-0812">Transmembrane</keyword>
<evidence type="ECO:0000256" key="17">
    <source>
        <dbReference type="ARBA" id="ARBA00032888"/>
    </source>
</evidence>
<keyword evidence="21" id="KW-1185">Reference proteome</keyword>
<accession>A0A6N6MR20</accession>
<evidence type="ECO:0000256" key="16">
    <source>
        <dbReference type="ARBA" id="ARBA00023264"/>
    </source>
</evidence>
<evidence type="ECO:0000256" key="2">
    <source>
        <dbReference type="ARBA" id="ARBA00004162"/>
    </source>
</evidence>
<evidence type="ECO:0000256" key="6">
    <source>
        <dbReference type="ARBA" id="ARBA00012375"/>
    </source>
</evidence>
<name>A0A6N6MR20_9HYPH</name>
<comment type="subcellular location">
    <subcellularLocation>
        <location evidence="2">Cell membrane</location>
        <topology evidence="2">Single-pass membrane protein</topology>
    </subcellularLocation>
</comment>
<feature type="signal peptide" evidence="19">
    <location>
        <begin position="1"/>
        <end position="23"/>
    </location>
</feature>
<evidence type="ECO:0000313" key="20">
    <source>
        <dbReference type="EMBL" id="KAB1071748.1"/>
    </source>
</evidence>
<evidence type="ECO:0000256" key="9">
    <source>
        <dbReference type="ARBA" id="ARBA00022516"/>
    </source>
</evidence>
<dbReference type="GO" id="GO:0005886">
    <property type="term" value="C:plasma membrane"/>
    <property type="evidence" value="ECO:0007669"/>
    <property type="project" value="UniProtKB-SubCell"/>
</dbReference>
<dbReference type="GO" id="GO:0008654">
    <property type="term" value="P:phospholipid biosynthetic process"/>
    <property type="evidence" value="ECO:0007669"/>
    <property type="project" value="UniProtKB-KW"/>
</dbReference>
<reference evidence="20 21" key="1">
    <citation type="submission" date="2019-09" db="EMBL/GenBank/DDBJ databases">
        <title>YIM 132548 draft genome.</title>
        <authorList>
            <person name="Jiang L."/>
        </authorList>
    </citation>
    <scope>NUCLEOTIDE SEQUENCE [LARGE SCALE GENOMIC DNA]</scope>
    <source>
        <strain evidence="20 21">YIM 132548</strain>
    </source>
</reference>
<keyword evidence="14" id="KW-0472">Membrane</keyword>
<comment type="similarity">
    <text evidence="5">Belongs to the Cdh family.</text>
</comment>
<evidence type="ECO:0000256" key="13">
    <source>
        <dbReference type="ARBA" id="ARBA00023098"/>
    </source>
</evidence>
<evidence type="ECO:0000256" key="19">
    <source>
        <dbReference type="SAM" id="SignalP"/>
    </source>
</evidence>
<dbReference type="InterPro" id="IPR036265">
    <property type="entry name" value="HIT-like_sf"/>
</dbReference>
<dbReference type="EC" id="3.6.1.26" evidence="6"/>
<evidence type="ECO:0000256" key="15">
    <source>
        <dbReference type="ARBA" id="ARBA00023209"/>
    </source>
</evidence>
<sequence>MRATAWLSVLLASAAWVASPAQAVPNPSRNVLWAALQGCILAKKATGRMFPCLSVDLGDKDRPGAAVLRAPGAATHLVVMPTDDVSGIEAPQLQRSAGNAYWRAALAARPLVTEALKGRLPLDRVGMAVNSAGGRSQDQLHIHVDCIEPRVRTALLRHGQAVRDNWTTFPIALQGRRFFAMRVRAADVDGFNPFAALTHLPGKSTDLRAVGIAVFSTARDDPAPGFIVLANRASGSFAGELLLDHTCAEASQASTQ</sequence>
<evidence type="ECO:0000256" key="10">
    <source>
        <dbReference type="ARBA" id="ARBA00022692"/>
    </source>
</evidence>
<protein>
    <recommendedName>
        <fullName evidence="7">CDP-diacylglycerol pyrophosphatase</fullName>
        <ecNumber evidence="6">3.6.1.26</ecNumber>
    </recommendedName>
    <alternativeName>
        <fullName evidence="17">CDP-diacylglycerol phosphatidylhydrolase</fullName>
    </alternativeName>
    <alternativeName>
        <fullName evidence="18">CDP-diglyceride hydrolase</fullName>
    </alternativeName>
</protein>
<dbReference type="UniPathway" id="UPA00609">
    <property type="reaction ID" value="UER00664"/>
</dbReference>
<comment type="pathway">
    <text evidence="4">Lipid metabolism.</text>
</comment>
<proteinExistence type="inferred from homology"/>
<keyword evidence="8" id="KW-1003">Cell membrane</keyword>
<keyword evidence="16" id="KW-1208">Phospholipid metabolism</keyword>
<keyword evidence="9" id="KW-0444">Lipid biosynthesis</keyword>
<evidence type="ECO:0000256" key="14">
    <source>
        <dbReference type="ARBA" id="ARBA00023136"/>
    </source>
</evidence>
<dbReference type="RefSeq" id="WP_150965102.1">
    <property type="nucleotide sequence ID" value="NZ_VZZJ01000017.1"/>
</dbReference>
<dbReference type="InterPro" id="IPR003763">
    <property type="entry name" value="CDP-diacylglyc_Pase"/>
</dbReference>